<keyword evidence="3 6" id="KW-0812">Transmembrane</keyword>
<dbReference type="Proteomes" id="UP000731907">
    <property type="component" value="Unassembled WGS sequence"/>
</dbReference>
<keyword evidence="5 6" id="KW-0472">Membrane</keyword>
<proteinExistence type="predicted"/>
<evidence type="ECO:0000313" key="9">
    <source>
        <dbReference type="Proteomes" id="UP000731907"/>
    </source>
</evidence>
<feature type="transmembrane region" description="Helical" evidence="6">
    <location>
        <begin position="168"/>
        <end position="190"/>
    </location>
</feature>
<gene>
    <name evidence="8" type="ORF">GU927_011980</name>
</gene>
<sequence>MTDTLLALVPEWGALVIALANMLACMALPIPASIVMLAAGAFAAAGDLDIAPLLAGALAGAVAGDQGGYWLGRAFGPRLIARLERRRRAARLVGRAVAWLERRRLPAVFLSRWLVSALGPYVNFAAGAARMNWLGFTLPSVAGECIWVAAFIGLGYGFSADIEALGSVLANLAAAIGAGVVAVVLGRMLWRGTGHGREDG</sequence>
<protein>
    <submittedName>
        <fullName evidence="8">VTT domain-containing protein</fullName>
    </submittedName>
</protein>
<feature type="domain" description="VTT" evidence="7">
    <location>
        <begin position="30"/>
        <end position="156"/>
    </location>
</feature>
<name>A0ABS6J7X8_9RHOB</name>
<dbReference type="Pfam" id="PF09335">
    <property type="entry name" value="VTT_dom"/>
    <property type="match status" value="1"/>
</dbReference>
<dbReference type="PANTHER" id="PTHR42709">
    <property type="entry name" value="ALKALINE PHOSPHATASE LIKE PROTEIN"/>
    <property type="match status" value="1"/>
</dbReference>
<evidence type="ECO:0000256" key="2">
    <source>
        <dbReference type="ARBA" id="ARBA00022475"/>
    </source>
</evidence>
<evidence type="ECO:0000313" key="8">
    <source>
        <dbReference type="EMBL" id="MBU9698562.1"/>
    </source>
</evidence>
<evidence type="ECO:0000256" key="1">
    <source>
        <dbReference type="ARBA" id="ARBA00004651"/>
    </source>
</evidence>
<dbReference type="PANTHER" id="PTHR42709:SF6">
    <property type="entry name" value="UNDECAPRENYL PHOSPHATE TRANSPORTER A"/>
    <property type="match status" value="1"/>
</dbReference>
<evidence type="ECO:0000259" key="7">
    <source>
        <dbReference type="Pfam" id="PF09335"/>
    </source>
</evidence>
<feature type="transmembrane region" description="Helical" evidence="6">
    <location>
        <begin position="50"/>
        <end position="72"/>
    </location>
</feature>
<organism evidence="8 9">
    <name type="scientific">Paragemmobacter amnigenus</name>
    <dbReference type="NCBI Taxonomy" id="2852097"/>
    <lineage>
        <taxon>Bacteria</taxon>
        <taxon>Pseudomonadati</taxon>
        <taxon>Pseudomonadota</taxon>
        <taxon>Alphaproteobacteria</taxon>
        <taxon>Rhodobacterales</taxon>
        <taxon>Paracoccaceae</taxon>
        <taxon>Paragemmobacter</taxon>
    </lineage>
</organism>
<dbReference type="InterPro" id="IPR051311">
    <property type="entry name" value="DedA_domain"/>
</dbReference>
<evidence type="ECO:0000256" key="5">
    <source>
        <dbReference type="ARBA" id="ARBA00023136"/>
    </source>
</evidence>
<reference evidence="8 9" key="1">
    <citation type="submission" date="2021-06" db="EMBL/GenBank/DDBJ databases">
        <title>Rhodobacteraceae bacterium strain HSP-20.</title>
        <authorList>
            <person name="Chen W.-M."/>
        </authorList>
    </citation>
    <scope>NUCLEOTIDE SEQUENCE [LARGE SCALE GENOMIC DNA]</scope>
    <source>
        <strain evidence="8 9">HSP-20</strain>
    </source>
</reference>
<dbReference type="EMBL" id="JAAATX020000007">
    <property type="protein sequence ID" value="MBU9698562.1"/>
    <property type="molecule type" value="Genomic_DNA"/>
</dbReference>
<evidence type="ECO:0000256" key="6">
    <source>
        <dbReference type="SAM" id="Phobius"/>
    </source>
</evidence>
<comment type="subcellular location">
    <subcellularLocation>
        <location evidence="1">Cell membrane</location>
        <topology evidence="1">Multi-pass membrane protein</topology>
    </subcellularLocation>
</comment>
<dbReference type="RefSeq" id="WP_161762665.1">
    <property type="nucleotide sequence ID" value="NZ_JAAATX020000007.1"/>
</dbReference>
<keyword evidence="9" id="KW-1185">Reference proteome</keyword>
<evidence type="ECO:0000256" key="3">
    <source>
        <dbReference type="ARBA" id="ARBA00022692"/>
    </source>
</evidence>
<accession>A0ABS6J7X8</accession>
<evidence type="ECO:0000256" key="4">
    <source>
        <dbReference type="ARBA" id="ARBA00022989"/>
    </source>
</evidence>
<dbReference type="InterPro" id="IPR032816">
    <property type="entry name" value="VTT_dom"/>
</dbReference>
<keyword evidence="4 6" id="KW-1133">Transmembrane helix</keyword>
<keyword evidence="2" id="KW-1003">Cell membrane</keyword>
<comment type="caution">
    <text evidence="8">The sequence shown here is derived from an EMBL/GenBank/DDBJ whole genome shotgun (WGS) entry which is preliminary data.</text>
</comment>
<feature type="transmembrane region" description="Helical" evidence="6">
    <location>
        <begin position="12"/>
        <end position="44"/>
    </location>
</feature>
<feature type="transmembrane region" description="Helical" evidence="6">
    <location>
        <begin position="133"/>
        <end position="156"/>
    </location>
</feature>